<keyword evidence="2" id="KW-1185">Reference proteome</keyword>
<dbReference type="AlphaFoldDB" id="A0A2H3DST8"/>
<proteinExistence type="predicted"/>
<dbReference type="InParanoid" id="A0A2H3DST8"/>
<dbReference type="CDD" id="cd00303">
    <property type="entry name" value="retropepsin_like"/>
    <property type="match status" value="1"/>
</dbReference>
<dbReference type="OrthoDB" id="3068303at2759"/>
<evidence type="ECO:0000313" key="2">
    <source>
        <dbReference type="Proteomes" id="UP000217790"/>
    </source>
</evidence>
<dbReference type="Proteomes" id="UP000217790">
    <property type="component" value="Unassembled WGS sequence"/>
</dbReference>
<accession>A0A2H3DST8</accession>
<dbReference type="STRING" id="47427.A0A2H3DST8"/>
<reference evidence="2" key="1">
    <citation type="journal article" date="2017" name="Nat. Ecol. Evol.">
        <title>Genome expansion and lineage-specific genetic innovations in the forest pathogenic fungi Armillaria.</title>
        <authorList>
            <person name="Sipos G."/>
            <person name="Prasanna A.N."/>
            <person name="Walter M.C."/>
            <person name="O'Connor E."/>
            <person name="Balint B."/>
            <person name="Krizsan K."/>
            <person name="Kiss B."/>
            <person name="Hess J."/>
            <person name="Varga T."/>
            <person name="Slot J."/>
            <person name="Riley R."/>
            <person name="Boka B."/>
            <person name="Rigling D."/>
            <person name="Barry K."/>
            <person name="Lee J."/>
            <person name="Mihaltcheva S."/>
            <person name="LaButti K."/>
            <person name="Lipzen A."/>
            <person name="Waldron R."/>
            <person name="Moloney N.M."/>
            <person name="Sperisen C."/>
            <person name="Kredics L."/>
            <person name="Vagvoelgyi C."/>
            <person name="Patrignani A."/>
            <person name="Fitzpatrick D."/>
            <person name="Nagy I."/>
            <person name="Doyle S."/>
            <person name="Anderson J.B."/>
            <person name="Grigoriev I.V."/>
            <person name="Gueldener U."/>
            <person name="Muensterkoetter M."/>
            <person name="Nagy L.G."/>
        </authorList>
    </citation>
    <scope>NUCLEOTIDE SEQUENCE [LARGE SCALE GENOMIC DNA]</scope>
    <source>
        <strain evidence="2">Ar21-2</strain>
    </source>
</reference>
<dbReference type="EMBL" id="KZ293654">
    <property type="protein sequence ID" value="PBK94522.1"/>
    <property type="molecule type" value="Genomic_DNA"/>
</dbReference>
<protein>
    <submittedName>
        <fullName evidence="1">Uncharacterized protein</fullName>
    </submittedName>
</protein>
<evidence type="ECO:0000313" key="1">
    <source>
        <dbReference type="EMBL" id="PBK94522.1"/>
    </source>
</evidence>
<feature type="non-terminal residue" evidence="1">
    <location>
        <position position="1"/>
    </location>
</feature>
<name>A0A2H3DST8_ARMGA</name>
<feature type="non-terminal residue" evidence="1">
    <location>
        <position position="197"/>
    </location>
</feature>
<organism evidence="1 2">
    <name type="scientific">Armillaria gallica</name>
    <name type="common">Bulbous honey fungus</name>
    <name type="synonym">Armillaria bulbosa</name>
    <dbReference type="NCBI Taxonomy" id="47427"/>
    <lineage>
        <taxon>Eukaryota</taxon>
        <taxon>Fungi</taxon>
        <taxon>Dikarya</taxon>
        <taxon>Basidiomycota</taxon>
        <taxon>Agaricomycotina</taxon>
        <taxon>Agaricomycetes</taxon>
        <taxon>Agaricomycetidae</taxon>
        <taxon>Agaricales</taxon>
        <taxon>Marasmiineae</taxon>
        <taxon>Physalacriaceae</taxon>
        <taxon>Armillaria</taxon>
    </lineage>
</organism>
<dbReference type="OMA" id="RMEVECY"/>
<gene>
    <name evidence="1" type="ORF">ARMGADRAFT_868594</name>
</gene>
<sequence>DSGADISLISEELYNSLKKPPPVQKGNKLKLWQLMDKDAEIQGYVKVTIFMESRCGGRGSLIQTEVEVYLVPKMSVPILLGKDYQINYKLTIKWSLQDGTSISYGGQPEYTFIRAHNHRREKNRRAQAKKKHHESHVAIRAKTDVKIKPHTCQNVAVDRPFNKEQVWVVERNLVPLSASSYVVVLNVLISLKEPVVP</sequence>